<dbReference type="SMART" id="SM00980">
    <property type="entry name" value="THAP"/>
    <property type="match status" value="1"/>
</dbReference>
<proteinExistence type="predicted"/>
<dbReference type="GO" id="GO:0008270">
    <property type="term" value="F:zinc ion binding"/>
    <property type="evidence" value="ECO:0007669"/>
    <property type="project" value="UniProtKB-KW"/>
</dbReference>
<dbReference type="SUPFAM" id="SSF57716">
    <property type="entry name" value="Glucocorticoid receptor-like (DNA-binding domain)"/>
    <property type="match status" value="1"/>
</dbReference>
<evidence type="ECO:0000256" key="2">
    <source>
        <dbReference type="ARBA" id="ARBA00022771"/>
    </source>
</evidence>
<dbReference type="Proteomes" id="UP000261660">
    <property type="component" value="Unplaced"/>
</dbReference>
<organism evidence="8 9">
    <name type="scientific">Labrus bergylta</name>
    <name type="common">ballan wrasse</name>
    <dbReference type="NCBI Taxonomy" id="56723"/>
    <lineage>
        <taxon>Eukaryota</taxon>
        <taxon>Metazoa</taxon>
        <taxon>Chordata</taxon>
        <taxon>Craniata</taxon>
        <taxon>Vertebrata</taxon>
        <taxon>Euteleostomi</taxon>
        <taxon>Actinopterygii</taxon>
        <taxon>Neopterygii</taxon>
        <taxon>Teleostei</taxon>
        <taxon>Neoteleostei</taxon>
        <taxon>Acanthomorphata</taxon>
        <taxon>Eupercaria</taxon>
        <taxon>Labriformes</taxon>
        <taxon>Labridae</taxon>
        <taxon>Labrus</taxon>
    </lineage>
</organism>
<dbReference type="GeneTree" id="ENSGT01010000223320"/>
<evidence type="ECO:0000256" key="6">
    <source>
        <dbReference type="SAM" id="Coils"/>
    </source>
</evidence>
<keyword evidence="6" id="KW-0175">Coiled coil</keyword>
<dbReference type="InParanoid" id="A0A3Q3G456"/>
<evidence type="ECO:0000313" key="8">
    <source>
        <dbReference type="Ensembl" id="ENSLBEP00000027866.1"/>
    </source>
</evidence>
<keyword evidence="4 5" id="KW-0238">DNA-binding</keyword>
<dbReference type="Ensembl" id="ENSLBET00000029196.1">
    <property type="protein sequence ID" value="ENSLBEP00000027866.1"/>
    <property type="gene ID" value="ENSLBEG00000021130.1"/>
</dbReference>
<dbReference type="PANTHER" id="PTHR31025:SF30">
    <property type="entry name" value="SI:DKEY-15H8.17"/>
    <property type="match status" value="1"/>
</dbReference>
<protein>
    <submittedName>
        <fullName evidence="8">THAP domain-containing protein 4-like</fullName>
    </submittedName>
</protein>
<evidence type="ECO:0000256" key="5">
    <source>
        <dbReference type="PROSITE-ProRule" id="PRU00309"/>
    </source>
</evidence>
<sequence length="600" mass="67284">MVKSCCVLSCKNTFTKDSDLSFQRIPRDPEARRKWLSAIRRNNWNPGEDTWICGCHFVSGKRSYDPRHPDFVPSLFQYTTTAGRVQAVKHLKGYLQRKSVAKKNLLACTNREVAAMPDLSLQRVSASVIEAHNVQFQVIEIQMERAPADITPLIERVESLNADVIKEEPHDGITSFHHQLQSLNTEVTGVETHPDITSLHDQTEPLKGGIKTEEEHMDIASSHGHNPSLWAEVKTEDTSTELDSLHVQFESMQDEVKTENHVDVAPWCGQVEPLNAEVRTEETNGDVASLHERIRSLNAECQSLRDKVHRLENMESVQDVIMKAVPRLNERDYQDLIAHLAGIGVKTECGIQLVTFKELKDIVPLLGGQRLVNVLGNRGSKNVTPGKLNNSKPGSSCSNISPIAPIQSNDWVSSYHVPWEKMSPHLRQCVAQGKRPRKQDHLAMVRIIVDSIRELCLNPSRGQCSQIAKGITDKYPQSFADLTREGEWIGCGYGSLLKKIKSRVENLNRDNRQVRVRRVKHRRIDDRKAVSSIKASASECSKMESYGCTLMAKNARQSTWSAGLLAGGSTGRSPASTTMWQLSSERSWTLSDGIPETLRQ</sequence>
<dbReference type="PROSITE" id="PS50950">
    <property type="entry name" value="ZF_THAP"/>
    <property type="match status" value="1"/>
</dbReference>
<dbReference type="InterPro" id="IPR006612">
    <property type="entry name" value="THAP_Znf"/>
</dbReference>
<dbReference type="GO" id="GO:0003677">
    <property type="term" value="F:DNA binding"/>
    <property type="evidence" value="ECO:0007669"/>
    <property type="project" value="UniProtKB-UniRule"/>
</dbReference>
<evidence type="ECO:0000256" key="1">
    <source>
        <dbReference type="ARBA" id="ARBA00022723"/>
    </source>
</evidence>
<feature type="domain" description="THAP-type" evidence="7">
    <location>
        <begin position="1"/>
        <end position="76"/>
    </location>
</feature>
<dbReference type="RefSeq" id="XP_020487194.1">
    <property type="nucleotide sequence ID" value="XM_020631538.3"/>
</dbReference>
<dbReference type="GeneID" id="109982360"/>
<reference evidence="8" key="2">
    <citation type="submission" date="2025-09" db="UniProtKB">
        <authorList>
            <consortium name="Ensembl"/>
        </authorList>
    </citation>
    <scope>IDENTIFICATION</scope>
</reference>
<accession>A0A3Q3G456</accession>
<keyword evidence="9" id="KW-1185">Reference proteome</keyword>
<feature type="coiled-coil region" evidence="6">
    <location>
        <begin position="287"/>
        <end position="314"/>
    </location>
</feature>
<dbReference type="Pfam" id="PF05485">
    <property type="entry name" value="THAP"/>
    <property type="match status" value="1"/>
</dbReference>
<evidence type="ECO:0000313" key="9">
    <source>
        <dbReference type="Proteomes" id="UP000261660"/>
    </source>
</evidence>
<evidence type="ECO:0000259" key="7">
    <source>
        <dbReference type="PROSITE" id="PS50950"/>
    </source>
</evidence>
<reference evidence="8" key="1">
    <citation type="submission" date="2025-08" db="UniProtKB">
        <authorList>
            <consortium name="Ensembl"/>
        </authorList>
    </citation>
    <scope>IDENTIFICATION</scope>
</reference>
<dbReference type="AlphaFoldDB" id="A0A3Q3G456"/>
<keyword evidence="2 5" id="KW-0863">Zinc-finger</keyword>
<dbReference type="OrthoDB" id="7331812at2759"/>
<evidence type="ECO:0000256" key="4">
    <source>
        <dbReference type="ARBA" id="ARBA00023125"/>
    </source>
</evidence>
<evidence type="ECO:0000256" key="3">
    <source>
        <dbReference type="ARBA" id="ARBA00022833"/>
    </source>
</evidence>
<keyword evidence="3" id="KW-0862">Zinc</keyword>
<keyword evidence="1" id="KW-0479">Metal-binding</keyword>
<name>A0A3Q3G456_9LABR</name>
<dbReference type="PANTHER" id="PTHR31025">
    <property type="entry name" value="SI:CH211-196P9.1-RELATED"/>
    <property type="match status" value="1"/>
</dbReference>